<feature type="signal peptide" evidence="1">
    <location>
        <begin position="1"/>
        <end position="22"/>
    </location>
</feature>
<evidence type="ECO:0000313" key="3">
    <source>
        <dbReference type="Proteomes" id="UP000428328"/>
    </source>
</evidence>
<protein>
    <submittedName>
        <fullName evidence="2">Periplasmic heavy metal sensor</fullName>
    </submittedName>
</protein>
<dbReference type="KEGG" id="psel:GM415_05965"/>
<dbReference type="Gene3D" id="1.20.120.1490">
    <property type="match status" value="1"/>
</dbReference>
<dbReference type="Pfam" id="PF13801">
    <property type="entry name" value="Metal_resist"/>
    <property type="match status" value="1"/>
</dbReference>
<dbReference type="InterPro" id="IPR025961">
    <property type="entry name" value="Metal_resist"/>
</dbReference>
<sequence length="173" mass="18884">MKRFTALVFGLAMLLVGSMAFAQMGYGHGYHMGGQGYAQDGRGYPAGQTGGWGLSKEQQQAYQTIAEKYRPQLVDLTNKLWARRALLNAELAQEKIDRKKVTALAGETGDLMKQCHMLQVEMQADMREQGLPYYGMGMMHGGYGMMGGGMGYMHGGMMGGNWGSGMRGSGMMQ</sequence>
<dbReference type="Proteomes" id="UP000428328">
    <property type="component" value="Chromosome"/>
</dbReference>
<evidence type="ECO:0000313" key="2">
    <source>
        <dbReference type="EMBL" id="QGY39681.1"/>
    </source>
</evidence>
<dbReference type="AlphaFoldDB" id="A0A6I6JC47"/>
<proteinExistence type="predicted"/>
<dbReference type="EMBL" id="CP046400">
    <property type="protein sequence ID" value="QGY39681.1"/>
    <property type="molecule type" value="Genomic_DNA"/>
</dbReference>
<dbReference type="RefSeq" id="WP_158946906.1">
    <property type="nucleotide sequence ID" value="NZ_CP046400.1"/>
</dbReference>
<organism evidence="2 3">
    <name type="scientific">Pseudodesulfovibrio cashew</name>
    <dbReference type="NCBI Taxonomy" id="2678688"/>
    <lineage>
        <taxon>Bacteria</taxon>
        <taxon>Pseudomonadati</taxon>
        <taxon>Thermodesulfobacteriota</taxon>
        <taxon>Desulfovibrionia</taxon>
        <taxon>Desulfovibrionales</taxon>
        <taxon>Desulfovibrionaceae</taxon>
    </lineage>
</organism>
<gene>
    <name evidence="2" type="ORF">GM415_05965</name>
</gene>
<evidence type="ECO:0000256" key="1">
    <source>
        <dbReference type="SAM" id="SignalP"/>
    </source>
</evidence>
<accession>A0A6I6JC47</accession>
<feature type="chain" id="PRO_5026056703" evidence="1">
    <location>
        <begin position="23"/>
        <end position="173"/>
    </location>
</feature>
<keyword evidence="1" id="KW-0732">Signal</keyword>
<reference evidence="2 3" key="1">
    <citation type="submission" date="2019-11" db="EMBL/GenBank/DDBJ databases">
        <authorList>
            <person name="Zheng R.K."/>
            <person name="Sun C.M."/>
        </authorList>
    </citation>
    <scope>NUCLEOTIDE SEQUENCE [LARGE SCALE GENOMIC DNA]</scope>
    <source>
        <strain evidence="2 3">SRB007</strain>
    </source>
</reference>
<keyword evidence="3" id="KW-1185">Reference proteome</keyword>
<name>A0A6I6JC47_9BACT</name>